<name>E7S7V2_9STRE</name>
<keyword evidence="2" id="KW-1185">Reference proteome</keyword>
<proteinExistence type="predicted"/>
<reference evidence="1 2" key="1">
    <citation type="submission" date="2010-12" db="EMBL/GenBank/DDBJ databases">
        <authorList>
            <person name="Muzny D."/>
            <person name="Qin X."/>
            <person name="Deng J."/>
            <person name="Jiang H."/>
            <person name="Liu Y."/>
            <person name="Qu J."/>
            <person name="Song X.-Z."/>
            <person name="Zhang L."/>
            <person name="Thornton R."/>
            <person name="Coyle M."/>
            <person name="Francisco L."/>
            <person name="Jackson L."/>
            <person name="Javaid M."/>
            <person name="Korchina V."/>
            <person name="Kovar C."/>
            <person name="Mata R."/>
            <person name="Mathew T."/>
            <person name="Ngo R."/>
            <person name="Nguyen L."/>
            <person name="Nguyen N."/>
            <person name="Okwuonu G."/>
            <person name="Ongeri F."/>
            <person name="Pham C."/>
            <person name="Simmons D."/>
            <person name="Wilczek-Boney K."/>
            <person name="Hale W."/>
            <person name="Jakkamsetti A."/>
            <person name="Pham P."/>
            <person name="Ruth R."/>
            <person name="San Lucas F."/>
            <person name="Warren J."/>
            <person name="Zhang J."/>
            <person name="Zhao Z."/>
            <person name="Zhou C."/>
            <person name="Zhu D."/>
            <person name="Lee S."/>
            <person name="Bess C."/>
            <person name="Blankenburg K."/>
            <person name="Forbes L."/>
            <person name="Fu Q."/>
            <person name="Gubbala S."/>
            <person name="Hirani K."/>
            <person name="Jayaseelan J.C."/>
            <person name="Lara F."/>
            <person name="Munidasa M."/>
            <person name="Palculict T."/>
            <person name="Patil S."/>
            <person name="Pu L.-L."/>
            <person name="Saada N."/>
            <person name="Tang L."/>
            <person name="Weissenberger G."/>
            <person name="Zhu Y."/>
            <person name="Hemphill L."/>
            <person name="Shang Y."/>
            <person name="Youmans B."/>
            <person name="Ayvaz T."/>
            <person name="Ross M."/>
            <person name="Santibanez J."/>
            <person name="Aqrawi P."/>
            <person name="Gross S."/>
            <person name="Joshi V."/>
            <person name="Fowler G."/>
            <person name="Nazareth L."/>
            <person name="Reid J."/>
            <person name="Worley K."/>
            <person name="Petrosino J."/>
            <person name="Highlander S."/>
            <person name="Gibbs R."/>
        </authorList>
    </citation>
    <scope>NUCLEOTIDE SEQUENCE [LARGE SCALE GENOMIC DNA]</scope>
    <source>
        <strain evidence="1 2">ATCC 700641</strain>
    </source>
</reference>
<dbReference type="EMBL" id="AEQR01000002">
    <property type="protein sequence ID" value="EFW00390.1"/>
    <property type="molecule type" value="Genomic_DNA"/>
</dbReference>
<evidence type="ECO:0000313" key="2">
    <source>
        <dbReference type="Proteomes" id="UP000002814"/>
    </source>
</evidence>
<dbReference type="AlphaFoldDB" id="E7S7V2"/>
<protein>
    <submittedName>
        <fullName evidence="1">Uncharacterized protein</fullName>
    </submittedName>
</protein>
<comment type="caution">
    <text evidence="1">The sequence shown here is derived from an EMBL/GenBank/DDBJ whole genome shotgun (WGS) entry which is preliminary data.</text>
</comment>
<dbReference type="Proteomes" id="UP000002814">
    <property type="component" value="Unassembled WGS sequence"/>
</dbReference>
<sequence length="55" mass="6682">MVTFTFFIIKLYENFFKLLIIEKILQIYDIALKMEKKGEEMSPSDIFLLLQHHFL</sequence>
<organism evidence="1 2">
    <name type="scientific">Streptococcus australis ATCC 700641</name>
    <dbReference type="NCBI Taxonomy" id="888833"/>
    <lineage>
        <taxon>Bacteria</taxon>
        <taxon>Bacillati</taxon>
        <taxon>Bacillota</taxon>
        <taxon>Bacilli</taxon>
        <taxon>Lactobacillales</taxon>
        <taxon>Streptococcaceae</taxon>
        <taxon>Streptococcus</taxon>
    </lineage>
</organism>
<dbReference type="HOGENOM" id="CLU_3030313_0_0_9"/>
<accession>E7S7V2</accession>
<evidence type="ECO:0000313" key="1">
    <source>
        <dbReference type="EMBL" id="EFW00390.1"/>
    </source>
</evidence>
<gene>
    <name evidence="1" type="ORF">HMPREF9421_0219</name>
</gene>